<name>A0A848IZB4_9BACT</name>
<dbReference type="EMBL" id="JABBNU010000005">
    <property type="protein sequence ID" value="NMM48625.1"/>
    <property type="molecule type" value="Genomic_DNA"/>
</dbReference>
<evidence type="ECO:0000256" key="1">
    <source>
        <dbReference type="ARBA" id="ARBA00009460"/>
    </source>
</evidence>
<dbReference type="Gene3D" id="3.30.200.20">
    <property type="entry name" value="Phosphorylase Kinase, domain 1"/>
    <property type="match status" value="1"/>
</dbReference>
<dbReference type="RefSeq" id="WP_169680741.1">
    <property type="nucleotide sequence ID" value="NZ_JABBNU010000005.1"/>
</dbReference>
<accession>A0A848IZB4</accession>
<organism evidence="3 4">
    <name type="scientific">Marinigracilibium pacificum</name>
    <dbReference type="NCBI Taxonomy" id="2729599"/>
    <lineage>
        <taxon>Bacteria</taxon>
        <taxon>Pseudomonadati</taxon>
        <taxon>Bacteroidota</taxon>
        <taxon>Cytophagia</taxon>
        <taxon>Cytophagales</taxon>
        <taxon>Flammeovirgaceae</taxon>
        <taxon>Marinigracilibium</taxon>
    </lineage>
</organism>
<gene>
    <name evidence="3" type="ORF">HH304_09460</name>
</gene>
<comment type="similarity">
    <text evidence="1 2">Belongs to the fructosamine kinase family.</text>
</comment>
<dbReference type="InterPro" id="IPR016477">
    <property type="entry name" value="Fructo-/Ketosamine-3-kinase"/>
</dbReference>
<sequence>MRSNDIAKYIIEASGFSFNDDLKIIGVGGGSINYAYRIQFGSEYIFVKLNQGVNDDFFEAERKGLELLSKHSGFKIPKVFVSGTIGQHRFIAMEYINSSLKVANYWFQAGVTLAEMHKSSSEKYGLSFNNYMGSLPQKNSWTDKWADFFIEKRLRPQVDLAHNNGLMDVNHVKLFEKLYSIIESIVPEEVPSLIHGDLWNGNIMTDENGLATIIDPAIHYGHRESDLAMTFMFGGFANEFYQGYSQTYPLQSDFSYRVGLYNLYPLLIHVNLFGTGYLGETISTLKKYLN</sequence>
<dbReference type="Gene3D" id="3.90.1200.10">
    <property type="match status" value="1"/>
</dbReference>
<proteinExistence type="inferred from homology"/>
<dbReference type="PIRSF" id="PIRSF006221">
    <property type="entry name" value="Ketosamine-3-kinase"/>
    <property type="match status" value="1"/>
</dbReference>
<evidence type="ECO:0000313" key="4">
    <source>
        <dbReference type="Proteomes" id="UP000559010"/>
    </source>
</evidence>
<dbReference type="PANTHER" id="PTHR12149">
    <property type="entry name" value="FRUCTOSAMINE 3 KINASE-RELATED PROTEIN"/>
    <property type="match status" value="1"/>
</dbReference>
<dbReference type="InterPro" id="IPR011009">
    <property type="entry name" value="Kinase-like_dom_sf"/>
</dbReference>
<dbReference type="Proteomes" id="UP000559010">
    <property type="component" value="Unassembled WGS sequence"/>
</dbReference>
<comment type="caution">
    <text evidence="3">The sequence shown here is derived from an EMBL/GenBank/DDBJ whole genome shotgun (WGS) entry which is preliminary data.</text>
</comment>
<reference evidence="3 4" key="1">
    <citation type="submission" date="2020-04" db="EMBL/GenBank/DDBJ databases">
        <title>Flammeovirgaceae bacterium KN852 isolated from deep sea.</title>
        <authorList>
            <person name="Zhang D.-C."/>
        </authorList>
    </citation>
    <scope>NUCLEOTIDE SEQUENCE [LARGE SCALE GENOMIC DNA]</scope>
    <source>
        <strain evidence="3 4">KN852</strain>
    </source>
</reference>
<keyword evidence="2 3" id="KW-0418">Kinase</keyword>
<dbReference type="SUPFAM" id="SSF56112">
    <property type="entry name" value="Protein kinase-like (PK-like)"/>
    <property type="match status" value="1"/>
</dbReference>
<dbReference type="Pfam" id="PF03881">
    <property type="entry name" value="Fructosamin_kin"/>
    <property type="match status" value="1"/>
</dbReference>
<dbReference type="GO" id="GO:0016301">
    <property type="term" value="F:kinase activity"/>
    <property type="evidence" value="ECO:0007669"/>
    <property type="project" value="UniProtKB-UniRule"/>
</dbReference>
<protein>
    <submittedName>
        <fullName evidence="3">Fructosamine kinase family protein</fullName>
    </submittedName>
</protein>
<dbReference type="AlphaFoldDB" id="A0A848IZB4"/>
<evidence type="ECO:0000256" key="2">
    <source>
        <dbReference type="PIRNR" id="PIRNR006221"/>
    </source>
</evidence>
<evidence type="ECO:0000313" key="3">
    <source>
        <dbReference type="EMBL" id="NMM48625.1"/>
    </source>
</evidence>
<dbReference type="PANTHER" id="PTHR12149:SF8">
    <property type="entry name" value="PROTEIN-RIBULOSAMINE 3-KINASE"/>
    <property type="match status" value="1"/>
</dbReference>
<keyword evidence="2" id="KW-0808">Transferase</keyword>
<keyword evidence="4" id="KW-1185">Reference proteome</keyword>